<keyword evidence="2" id="KW-0812">Transmembrane</keyword>
<feature type="transmembrane region" description="Helical" evidence="2">
    <location>
        <begin position="217"/>
        <end position="236"/>
    </location>
</feature>
<evidence type="ECO:0000313" key="4">
    <source>
        <dbReference type="Proteomes" id="UP001530315"/>
    </source>
</evidence>
<feature type="transmembrane region" description="Helical" evidence="2">
    <location>
        <begin position="164"/>
        <end position="185"/>
    </location>
</feature>
<accession>A0ABD3QA53</accession>
<evidence type="ECO:0000256" key="1">
    <source>
        <dbReference type="SAM" id="MobiDB-lite"/>
    </source>
</evidence>
<gene>
    <name evidence="3" type="ORF">ACHAW5_008911</name>
</gene>
<evidence type="ECO:0000313" key="3">
    <source>
        <dbReference type="EMBL" id="KAL3796636.1"/>
    </source>
</evidence>
<dbReference type="Proteomes" id="UP001530315">
    <property type="component" value="Unassembled WGS sequence"/>
</dbReference>
<evidence type="ECO:0008006" key="5">
    <source>
        <dbReference type="Google" id="ProtNLM"/>
    </source>
</evidence>
<dbReference type="AlphaFoldDB" id="A0ABD3QA53"/>
<feature type="compositionally biased region" description="Low complexity" evidence="1">
    <location>
        <begin position="53"/>
        <end position="72"/>
    </location>
</feature>
<dbReference type="EMBL" id="JALLAZ020000380">
    <property type="protein sequence ID" value="KAL3796636.1"/>
    <property type="molecule type" value="Genomic_DNA"/>
</dbReference>
<keyword evidence="2" id="KW-1133">Transmembrane helix</keyword>
<reference evidence="3 4" key="1">
    <citation type="submission" date="2024-10" db="EMBL/GenBank/DDBJ databases">
        <title>Updated reference genomes for cyclostephanoid diatoms.</title>
        <authorList>
            <person name="Roberts W.R."/>
            <person name="Alverson A.J."/>
        </authorList>
    </citation>
    <scope>NUCLEOTIDE SEQUENCE [LARGE SCALE GENOMIC DNA]</scope>
    <source>
        <strain evidence="3 4">AJA276-08</strain>
    </source>
</reference>
<protein>
    <recommendedName>
        <fullName evidence="5">Transmembrane protein</fullName>
    </recommendedName>
</protein>
<feature type="transmembrane region" description="Helical" evidence="2">
    <location>
        <begin position="103"/>
        <end position="123"/>
    </location>
</feature>
<keyword evidence="4" id="KW-1185">Reference proteome</keyword>
<sequence length="281" mass="30678">MVQFFNAKKSSDDELATPLMADEPSALTSRDHERESKRSQREKDRKTREGQLAGSKAGSVSSSKSKSSKSSKTIVTQEEQDEADVKMGCCYTFGGILVKSIQLIDGLIGLIFVVYGSLIMTQFDNPAMAAAITCLTFGSVLLFGSIMGGIGFTTKVCKRIGIALSAYLAPCVAVFYLVVIIALLADHATFFNYLTEHKDVLYLSSSEITSLNDLLPFFYIVLIALGVMEMLRYFGLIKLRAKLIKRDVAREHISERARYGISSGGSEASGLTDVFVDDVEA</sequence>
<organism evidence="3 4">
    <name type="scientific">Stephanodiscus triporus</name>
    <dbReference type="NCBI Taxonomy" id="2934178"/>
    <lineage>
        <taxon>Eukaryota</taxon>
        <taxon>Sar</taxon>
        <taxon>Stramenopiles</taxon>
        <taxon>Ochrophyta</taxon>
        <taxon>Bacillariophyta</taxon>
        <taxon>Coscinodiscophyceae</taxon>
        <taxon>Thalassiosirophycidae</taxon>
        <taxon>Stephanodiscales</taxon>
        <taxon>Stephanodiscaceae</taxon>
        <taxon>Stephanodiscus</taxon>
    </lineage>
</organism>
<evidence type="ECO:0000256" key="2">
    <source>
        <dbReference type="SAM" id="Phobius"/>
    </source>
</evidence>
<feature type="compositionally biased region" description="Basic and acidic residues" evidence="1">
    <location>
        <begin position="29"/>
        <end position="49"/>
    </location>
</feature>
<feature type="region of interest" description="Disordered" evidence="1">
    <location>
        <begin position="1"/>
        <end position="77"/>
    </location>
</feature>
<feature type="transmembrane region" description="Helical" evidence="2">
    <location>
        <begin position="129"/>
        <end position="152"/>
    </location>
</feature>
<keyword evidence="2" id="KW-0472">Membrane</keyword>
<comment type="caution">
    <text evidence="3">The sequence shown here is derived from an EMBL/GenBank/DDBJ whole genome shotgun (WGS) entry which is preliminary data.</text>
</comment>
<proteinExistence type="predicted"/>
<name>A0ABD3QA53_9STRA</name>